<dbReference type="PROSITE" id="PS50222">
    <property type="entry name" value="EF_HAND_2"/>
    <property type="match status" value="1"/>
</dbReference>
<name>A0A1V2ES68_9SPHN</name>
<proteinExistence type="predicted"/>
<keyword evidence="4" id="KW-1185">Reference proteome</keyword>
<dbReference type="GO" id="GO:0005509">
    <property type="term" value="F:calcium ion binding"/>
    <property type="evidence" value="ECO:0007669"/>
    <property type="project" value="InterPro"/>
</dbReference>
<dbReference type="Proteomes" id="UP000188729">
    <property type="component" value="Unassembled WGS sequence"/>
</dbReference>
<dbReference type="InterPro" id="IPR018247">
    <property type="entry name" value="EF_Hand_1_Ca_BS"/>
</dbReference>
<accession>A0A1V2ES68</accession>
<evidence type="ECO:0000259" key="2">
    <source>
        <dbReference type="PROSITE" id="PS50222"/>
    </source>
</evidence>
<dbReference type="Pfam" id="PF13202">
    <property type="entry name" value="EF-hand_5"/>
    <property type="match status" value="2"/>
</dbReference>
<dbReference type="PROSITE" id="PS00018">
    <property type="entry name" value="EF_HAND_1"/>
    <property type="match status" value="2"/>
</dbReference>
<evidence type="ECO:0000313" key="3">
    <source>
        <dbReference type="EMBL" id="ONF95512.1"/>
    </source>
</evidence>
<feature type="domain" description="EF-hand" evidence="2">
    <location>
        <begin position="57"/>
        <end position="92"/>
    </location>
</feature>
<dbReference type="OrthoDB" id="7391686at2"/>
<dbReference type="AlphaFoldDB" id="A0A1V2ES68"/>
<evidence type="ECO:0000256" key="1">
    <source>
        <dbReference type="SAM" id="MobiDB-lite"/>
    </source>
</evidence>
<dbReference type="CDD" id="cd00051">
    <property type="entry name" value="EFh"/>
    <property type="match status" value="2"/>
</dbReference>
<dbReference type="SUPFAM" id="SSF47473">
    <property type="entry name" value="EF-hand"/>
    <property type="match status" value="1"/>
</dbReference>
<dbReference type="EMBL" id="MPSB01000011">
    <property type="protein sequence ID" value="ONF95512.1"/>
    <property type="molecule type" value="Genomic_DNA"/>
</dbReference>
<gene>
    <name evidence="3" type="ORF">SPHI_24110</name>
</gene>
<dbReference type="InterPro" id="IPR002048">
    <property type="entry name" value="EF_hand_dom"/>
</dbReference>
<organism evidence="3 4">
    <name type="scientific">Sphingomonas jeddahensis</name>
    <dbReference type="NCBI Taxonomy" id="1915074"/>
    <lineage>
        <taxon>Bacteria</taxon>
        <taxon>Pseudomonadati</taxon>
        <taxon>Pseudomonadota</taxon>
        <taxon>Alphaproteobacteria</taxon>
        <taxon>Sphingomonadales</taxon>
        <taxon>Sphingomonadaceae</taxon>
        <taxon>Sphingomonas</taxon>
    </lineage>
</organism>
<protein>
    <submittedName>
        <fullName evidence="3">EF hand</fullName>
    </submittedName>
</protein>
<dbReference type="Gene3D" id="1.10.238.10">
    <property type="entry name" value="EF-hand"/>
    <property type="match status" value="1"/>
</dbReference>
<reference evidence="3 4" key="1">
    <citation type="submission" date="2016-11" db="EMBL/GenBank/DDBJ databases">
        <title>Genome sequence of Sphingomonas jeddahensis G39.</title>
        <authorList>
            <person name="Poehlein A."/>
            <person name="Wuebbeler J.H."/>
            <person name="Steinbuechel A."/>
            <person name="Daniel R."/>
        </authorList>
    </citation>
    <scope>NUCLEOTIDE SEQUENCE [LARGE SCALE GENOMIC DNA]</scope>
    <source>
        <strain evidence="3 4">G39</strain>
    </source>
</reference>
<dbReference type="RefSeq" id="WP_076745178.1">
    <property type="nucleotide sequence ID" value="NZ_MPSB01000011.1"/>
</dbReference>
<evidence type="ECO:0000313" key="4">
    <source>
        <dbReference type="Proteomes" id="UP000188729"/>
    </source>
</evidence>
<comment type="caution">
    <text evidence="3">The sequence shown here is derived from an EMBL/GenBank/DDBJ whole genome shotgun (WGS) entry which is preliminary data.</text>
</comment>
<feature type="region of interest" description="Disordered" evidence="1">
    <location>
        <begin position="33"/>
        <end position="63"/>
    </location>
</feature>
<sequence length="154" mass="16990">MWRYLAGSLAALLMVAAGWLVFTGRARTEPVLPPAPQLTSDNAAVPARDEAPVPEASARTREEKRFDRYDKDRNGQIAAEEYLTARRKAFAKLDTNADGRLTFEEWAVKTTTKFATADRDKSGTMDRTEFATTAVKRKPKPKCVCAPPAAEDGN</sequence>
<dbReference type="STRING" id="1915074.SPHI_24110"/>
<dbReference type="InterPro" id="IPR011992">
    <property type="entry name" value="EF-hand-dom_pair"/>
</dbReference>